<feature type="domain" description="Nudix hydrolase" evidence="6">
    <location>
        <begin position="165"/>
        <end position="296"/>
    </location>
</feature>
<evidence type="ECO:0000256" key="5">
    <source>
        <dbReference type="SAM" id="MobiDB-lite"/>
    </source>
</evidence>
<dbReference type="PROSITE" id="PS51462">
    <property type="entry name" value="NUDIX"/>
    <property type="match status" value="1"/>
</dbReference>
<reference evidence="7 8" key="1">
    <citation type="submission" date="2017-04" db="EMBL/GenBank/DDBJ databases">
        <title>Draft genome sequence of Marssonina coronaria NL1: causal agent of apple blotch.</title>
        <authorList>
            <person name="Cheng Q."/>
        </authorList>
    </citation>
    <scope>NUCLEOTIDE SEQUENCE [LARGE SCALE GENOMIC DNA]</scope>
    <source>
        <strain evidence="7 8">NL1</strain>
    </source>
</reference>
<organism evidence="7 8">
    <name type="scientific">Diplocarpon coronariae</name>
    <dbReference type="NCBI Taxonomy" id="2795749"/>
    <lineage>
        <taxon>Eukaryota</taxon>
        <taxon>Fungi</taxon>
        <taxon>Dikarya</taxon>
        <taxon>Ascomycota</taxon>
        <taxon>Pezizomycotina</taxon>
        <taxon>Leotiomycetes</taxon>
        <taxon>Helotiales</taxon>
        <taxon>Drepanopezizaceae</taxon>
        <taxon>Diplocarpon</taxon>
    </lineage>
</organism>
<keyword evidence="2" id="KW-0479">Metal-binding</keyword>
<dbReference type="PANTHER" id="PTHR12629:SF0">
    <property type="entry name" value="DIPHOSPHOINOSITOL-POLYPHOSPHATE DIPHOSPHATASE"/>
    <property type="match status" value="1"/>
</dbReference>
<dbReference type="PROSITE" id="PS00893">
    <property type="entry name" value="NUDIX_BOX"/>
    <property type="match status" value="1"/>
</dbReference>
<protein>
    <recommendedName>
        <fullName evidence="6">Nudix hydrolase domain-containing protein</fullName>
    </recommendedName>
</protein>
<dbReference type="GO" id="GO:0000298">
    <property type="term" value="F:endopolyphosphatase activity"/>
    <property type="evidence" value="ECO:0007669"/>
    <property type="project" value="TreeGrafter"/>
</dbReference>
<dbReference type="GO" id="GO:1901907">
    <property type="term" value="P:diadenosine pentaphosphate catabolic process"/>
    <property type="evidence" value="ECO:0007669"/>
    <property type="project" value="TreeGrafter"/>
</dbReference>
<dbReference type="AlphaFoldDB" id="A0A218YYN0"/>
<dbReference type="CDD" id="cd04666">
    <property type="entry name" value="NUDIX_DIPP2_like_Nudt4"/>
    <property type="match status" value="1"/>
</dbReference>
<dbReference type="GO" id="GO:0034432">
    <property type="term" value="F:bis(5'-adenosyl)-pentaphosphatase activity"/>
    <property type="evidence" value="ECO:0007669"/>
    <property type="project" value="TreeGrafter"/>
</dbReference>
<gene>
    <name evidence="7" type="ORF">B2J93_4293</name>
</gene>
<dbReference type="GO" id="GO:1901911">
    <property type="term" value="P:adenosine 5'-(hexahydrogen pentaphosphate) catabolic process"/>
    <property type="evidence" value="ECO:0007669"/>
    <property type="project" value="TreeGrafter"/>
</dbReference>
<dbReference type="InterPro" id="IPR000086">
    <property type="entry name" value="NUDIX_hydrolase_dom"/>
</dbReference>
<dbReference type="GO" id="GO:0008486">
    <property type="term" value="F:diphosphoinositol-polyphosphate diphosphatase activity"/>
    <property type="evidence" value="ECO:0007669"/>
    <property type="project" value="TreeGrafter"/>
</dbReference>
<name>A0A218YYN0_9HELO</name>
<dbReference type="InterPro" id="IPR015797">
    <property type="entry name" value="NUDIX_hydrolase-like_dom_sf"/>
</dbReference>
<dbReference type="GO" id="GO:0034431">
    <property type="term" value="F:bis(5'-adenosyl)-hexaphosphatase activity"/>
    <property type="evidence" value="ECO:0007669"/>
    <property type="project" value="TreeGrafter"/>
</dbReference>
<dbReference type="Gene3D" id="3.90.79.10">
    <property type="entry name" value="Nucleoside Triphosphate Pyrophosphohydrolase"/>
    <property type="match status" value="1"/>
</dbReference>
<evidence type="ECO:0000256" key="3">
    <source>
        <dbReference type="ARBA" id="ARBA00022801"/>
    </source>
</evidence>
<proteinExistence type="predicted"/>
<keyword evidence="3" id="KW-0378">Hydrolase</keyword>
<dbReference type="STRING" id="503106.A0A218YYN0"/>
<keyword evidence="4" id="KW-0460">Magnesium</keyword>
<feature type="compositionally biased region" description="Basic and acidic residues" evidence="5">
    <location>
        <begin position="31"/>
        <end position="41"/>
    </location>
</feature>
<evidence type="ECO:0000259" key="6">
    <source>
        <dbReference type="PROSITE" id="PS51462"/>
    </source>
</evidence>
<evidence type="ECO:0000256" key="2">
    <source>
        <dbReference type="ARBA" id="ARBA00022723"/>
    </source>
</evidence>
<dbReference type="SUPFAM" id="SSF55811">
    <property type="entry name" value="Nudix"/>
    <property type="match status" value="1"/>
</dbReference>
<dbReference type="OrthoDB" id="2011998at2759"/>
<dbReference type="GO" id="GO:0005634">
    <property type="term" value="C:nucleus"/>
    <property type="evidence" value="ECO:0007669"/>
    <property type="project" value="TreeGrafter"/>
</dbReference>
<accession>A0A218YYN0</accession>
<evidence type="ECO:0000313" key="7">
    <source>
        <dbReference type="EMBL" id="OWP00544.1"/>
    </source>
</evidence>
<keyword evidence="8" id="KW-1185">Reference proteome</keyword>
<evidence type="ECO:0000256" key="4">
    <source>
        <dbReference type="ARBA" id="ARBA00022842"/>
    </source>
</evidence>
<sequence length="300" mass="33075">MKMLGGHCCRVNNLHTEAQAAPPTVGRSKGRRDSDISRDESTVVQRGTTVPGTGGPDDGHEAGRPKPANASPVVYHKFVSDRNLVGSYTPRWLERSMVMVDAVVVLRGEPKGGATTEGRVDPKVQQEAHGHLTLPADIHTKVEHRLDHGGKSLHGITRREKQTTGERLVAGVVPLNAAKTHVLLIQSTRRSGWVLPKGGWESDETCTEAAQREAWEEAGIICTVNYDLGTIAETRAPKQMSKEAPKALYQFYEVTVTSEETEWPEKHKRTRQWANFAEASEALKARPELLEALKRSTISR</sequence>
<comment type="cofactor">
    <cofactor evidence="1">
        <name>Mg(2+)</name>
        <dbReference type="ChEBI" id="CHEBI:18420"/>
    </cofactor>
</comment>
<dbReference type="PANTHER" id="PTHR12629">
    <property type="entry name" value="DIPHOSPHOINOSITOL POLYPHOSPHATE PHOSPHOHYDROLASE"/>
    <property type="match status" value="1"/>
</dbReference>
<evidence type="ECO:0000313" key="8">
    <source>
        <dbReference type="Proteomes" id="UP000242519"/>
    </source>
</evidence>
<comment type="caution">
    <text evidence="7">The sequence shown here is derived from an EMBL/GenBank/DDBJ whole genome shotgun (WGS) entry which is preliminary data.</text>
</comment>
<dbReference type="Proteomes" id="UP000242519">
    <property type="component" value="Unassembled WGS sequence"/>
</dbReference>
<dbReference type="Pfam" id="PF00293">
    <property type="entry name" value="NUDIX"/>
    <property type="match status" value="1"/>
</dbReference>
<dbReference type="InterPro" id="IPR047198">
    <property type="entry name" value="DDP-like_NUDIX"/>
</dbReference>
<dbReference type="GO" id="GO:1901909">
    <property type="term" value="P:diadenosine hexaphosphate catabolic process"/>
    <property type="evidence" value="ECO:0007669"/>
    <property type="project" value="TreeGrafter"/>
</dbReference>
<evidence type="ECO:0000256" key="1">
    <source>
        <dbReference type="ARBA" id="ARBA00001946"/>
    </source>
</evidence>
<dbReference type="InParanoid" id="A0A218YYN0"/>
<dbReference type="GO" id="GO:0046872">
    <property type="term" value="F:metal ion binding"/>
    <property type="evidence" value="ECO:0007669"/>
    <property type="project" value="UniProtKB-KW"/>
</dbReference>
<dbReference type="GO" id="GO:0005737">
    <property type="term" value="C:cytoplasm"/>
    <property type="evidence" value="ECO:0007669"/>
    <property type="project" value="TreeGrafter"/>
</dbReference>
<dbReference type="InterPro" id="IPR020084">
    <property type="entry name" value="NUDIX_hydrolase_CS"/>
</dbReference>
<feature type="region of interest" description="Disordered" evidence="5">
    <location>
        <begin position="19"/>
        <end position="70"/>
    </location>
</feature>
<dbReference type="EMBL" id="MZNU01000318">
    <property type="protein sequence ID" value="OWP00544.1"/>
    <property type="molecule type" value="Genomic_DNA"/>
</dbReference>
<dbReference type="GO" id="GO:0071543">
    <property type="term" value="P:diphosphoinositol polyphosphate metabolic process"/>
    <property type="evidence" value="ECO:0007669"/>
    <property type="project" value="TreeGrafter"/>
</dbReference>